<sequence>MVPTEPDRMYEQGFVSKHFCRRYNIMHLMKDMNSRTLLYASQNFISRKLIKSCLYSSAASDWPLTPGPPPVLPFPLLRIKEGPKRGPTLFGFALLLRTSVCFCFHLKASNCGN</sequence>
<dbReference type="Proteomes" id="UP000694553">
    <property type="component" value="Unassembled WGS sequence"/>
</dbReference>
<dbReference type="Ensembl" id="ENSCMUT00000008700.2">
    <property type="protein sequence ID" value="ENSCMUP00000008071.2"/>
    <property type="gene ID" value="ENSCMUG00000005267.2"/>
</dbReference>
<reference evidence="2" key="1">
    <citation type="submission" date="2019-10" db="EMBL/GenBank/DDBJ databases">
        <title>Corvus moneduloides (New Caledonian crow) genome, bCorMon1, primary haplotype.</title>
        <authorList>
            <person name="Rutz C."/>
            <person name="Fungtammasan C."/>
            <person name="Mountcastle J."/>
            <person name="Formenti G."/>
            <person name="Chow W."/>
            <person name="Howe K."/>
            <person name="Steele M.P."/>
            <person name="Fernandes J."/>
            <person name="Gilbert M.T.P."/>
            <person name="Fedrigo O."/>
            <person name="Jarvis E.D."/>
            <person name="Gemmell N."/>
        </authorList>
    </citation>
    <scope>NUCLEOTIDE SEQUENCE [LARGE SCALE GENOMIC DNA]</scope>
</reference>
<accession>A0A8C3DMH0</accession>
<evidence type="ECO:0000313" key="1">
    <source>
        <dbReference type="Ensembl" id="ENSCMUP00000008071.2"/>
    </source>
</evidence>
<dbReference type="AlphaFoldDB" id="A0A8C3DMH0"/>
<reference evidence="1" key="3">
    <citation type="submission" date="2025-09" db="UniProtKB">
        <authorList>
            <consortium name="Ensembl"/>
        </authorList>
    </citation>
    <scope>IDENTIFICATION</scope>
</reference>
<organism evidence="1 2">
    <name type="scientific">Corvus moneduloides</name>
    <name type="common">New Caledonian crow</name>
    <dbReference type="NCBI Taxonomy" id="1196302"/>
    <lineage>
        <taxon>Eukaryota</taxon>
        <taxon>Metazoa</taxon>
        <taxon>Chordata</taxon>
        <taxon>Craniata</taxon>
        <taxon>Vertebrata</taxon>
        <taxon>Euteleostomi</taxon>
        <taxon>Archelosauria</taxon>
        <taxon>Archosauria</taxon>
        <taxon>Dinosauria</taxon>
        <taxon>Saurischia</taxon>
        <taxon>Theropoda</taxon>
        <taxon>Coelurosauria</taxon>
        <taxon>Aves</taxon>
        <taxon>Neognathae</taxon>
        <taxon>Neoaves</taxon>
        <taxon>Telluraves</taxon>
        <taxon>Australaves</taxon>
        <taxon>Passeriformes</taxon>
        <taxon>Corvoidea</taxon>
        <taxon>Corvidae</taxon>
        <taxon>Corvus</taxon>
    </lineage>
</organism>
<name>A0A8C3DMH0_CORMO</name>
<accession>A0A8U7MTA5</accession>
<reference evidence="1" key="2">
    <citation type="submission" date="2025-08" db="UniProtKB">
        <authorList>
            <consortium name="Ensembl"/>
        </authorList>
    </citation>
    <scope>IDENTIFICATION</scope>
</reference>
<evidence type="ECO:0000313" key="2">
    <source>
        <dbReference type="Proteomes" id="UP000694553"/>
    </source>
</evidence>
<keyword evidence="2" id="KW-1185">Reference proteome</keyword>
<protein>
    <submittedName>
        <fullName evidence="1">Uncharacterized protein</fullName>
    </submittedName>
</protein>
<proteinExistence type="predicted"/>